<gene>
    <name evidence="2" type="ORF">SAMN05216283_108154</name>
</gene>
<keyword evidence="1" id="KW-1133">Transmembrane helix</keyword>
<organism evidence="2 3">
    <name type="scientific">Sunxiuqinia elliptica</name>
    <dbReference type="NCBI Taxonomy" id="655355"/>
    <lineage>
        <taxon>Bacteria</taxon>
        <taxon>Pseudomonadati</taxon>
        <taxon>Bacteroidota</taxon>
        <taxon>Bacteroidia</taxon>
        <taxon>Marinilabiliales</taxon>
        <taxon>Prolixibacteraceae</taxon>
        <taxon>Sunxiuqinia</taxon>
    </lineage>
</organism>
<accession>A0A1I2JHY2</accession>
<keyword evidence="3" id="KW-1185">Reference proteome</keyword>
<sequence length="75" mass="8618">MNEKKTDQLLQTLLAGSALIVLAGAIMQLQHYPYGELIFVLGVAAWFILTAIKVHIRRRRKRTNNQQVENTNERN</sequence>
<dbReference type="Proteomes" id="UP000198964">
    <property type="component" value="Unassembled WGS sequence"/>
</dbReference>
<dbReference type="AlphaFoldDB" id="A0A1I2JHY2"/>
<reference evidence="2 3" key="1">
    <citation type="submission" date="2016-10" db="EMBL/GenBank/DDBJ databases">
        <authorList>
            <person name="de Groot N.N."/>
        </authorList>
    </citation>
    <scope>NUCLEOTIDE SEQUENCE [LARGE SCALE GENOMIC DNA]</scope>
    <source>
        <strain evidence="2 3">CGMCC 1.9156</strain>
    </source>
</reference>
<dbReference type="EMBL" id="FONW01000008">
    <property type="protein sequence ID" value="SFF52777.1"/>
    <property type="molecule type" value="Genomic_DNA"/>
</dbReference>
<evidence type="ECO:0000313" key="3">
    <source>
        <dbReference type="Proteomes" id="UP000198964"/>
    </source>
</evidence>
<dbReference type="STRING" id="655355.SAMN05216283_108154"/>
<protein>
    <submittedName>
        <fullName evidence="2">Uncharacterized protein</fullName>
    </submittedName>
</protein>
<keyword evidence="1" id="KW-0472">Membrane</keyword>
<feature type="transmembrane region" description="Helical" evidence="1">
    <location>
        <begin position="37"/>
        <end position="56"/>
    </location>
</feature>
<feature type="transmembrane region" description="Helical" evidence="1">
    <location>
        <begin position="12"/>
        <end position="31"/>
    </location>
</feature>
<name>A0A1I2JHY2_9BACT</name>
<dbReference type="RefSeq" id="WP_093920662.1">
    <property type="nucleotide sequence ID" value="NZ_FONW01000008.1"/>
</dbReference>
<keyword evidence="1" id="KW-0812">Transmembrane</keyword>
<evidence type="ECO:0000256" key="1">
    <source>
        <dbReference type="SAM" id="Phobius"/>
    </source>
</evidence>
<proteinExistence type="predicted"/>
<evidence type="ECO:0000313" key="2">
    <source>
        <dbReference type="EMBL" id="SFF52777.1"/>
    </source>
</evidence>